<evidence type="ECO:0000313" key="13">
    <source>
        <dbReference type="EMBL" id="KXJ91711.1"/>
    </source>
</evidence>
<keyword evidence="14" id="KW-1185">Reference proteome</keyword>
<dbReference type="EMBL" id="KQ964249">
    <property type="protein sequence ID" value="KXJ91711.1"/>
    <property type="molecule type" value="Genomic_DNA"/>
</dbReference>
<accession>A0A136J3C9</accession>
<gene>
    <name evidence="13" type="ORF">Micbo1qcDRAFT_194771</name>
</gene>
<feature type="region of interest" description="Disordered" evidence="12">
    <location>
        <begin position="1"/>
        <end position="23"/>
    </location>
</feature>
<dbReference type="GO" id="GO:0005743">
    <property type="term" value="C:mitochondrial inner membrane"/>
    <property type="evidence" value="ECO:0007669"/>
    <property type="project" value="UniProtKB-SubCell"/>
</dbReference>
<evidence type="ECO:0000256" key="8">
    <source>
        <dbReference type="ARBA" id="ARBA00022989"/>
    </source>
</evidence>
<evidence type="ECO:0000256" key="3">
    <source>
        <dbReference type="ARBA" id="ARBA00020796"/>
    </source>
</evidence>
<evidence type="ECO:0000256" key="5">
    <source>
        <dbReference type="ARBA" id="ARBA00022692"/>
    </source>
</evidence>
<keyword evidence="4" id="KW-0813">Transport</keyword>
<protein>
    <recommendedName>
        <fullName evidence="3">Mitochondrial import inner membrane translocase subunit TIM54</fullName>
    </recommendedName>
</protein>
<comment type="similarity">
    <text evidence="2">Belongs to the TIM54 family.</text>
</comment>
<feature type="region of interest" description="Disordered" evidence="12">
    <location>
        <begin position="228"/>
        <end position="327"/>
    </location>
</feature>
<dbReference type="Proteomes" id="UP000070501">
    <property type="component" value="Unassembled WGS sequence"/>
</dbReference>
<keyword evidence="9" id="KW-0811">Translocation</keyword>
<dbReference type="Pfam" id="PF11711">
    <property type="entry name" value="Tim54"/>
    <property type="match status" value="1"/>
</dbReference>
<dbReference type="PANTHER" id="PTHR12358:SF101">
    <property type="entry name" value="MITOCHONDRIAL IMPORT INNER MEMBRANE TRANSLOCASE SUBUNIT TIM54"/>
    <property type="match status" value="1"/>
</dbReference>
<feature type="compositionally biased region" description="Pro residues" evidence="12">
    <location>
        <begin position="1"/>
        <end position="10"/>
    </location>
</feature>
<evidence type="ECO:0000256" key="7">
    <source>
        <dbReference type="ARBA" id="ARBA00022927"/>
    </source>
</evidence>
<evidence type="ECO:0000256" key="10">
    <source>
        <dbReference type="ARBA" id="ARBA00023128"/>
    </source>
</evidence>
<keyword evidence="11" id="KW-0472">Membrane</keyword>
<evidence type="ECO:0000256" key="2">
    <source>
        <dbReference type="ARBA" id="ARBA00006355"/>
    </source>
</evidence>
<comment type="subcellular location">
    <subcellularLocation>
        <location evidence="1">Mitochondrion inner membrane</location>
        <topology evidence="1">Single-pass membrane protein</topology>
    </subcellularLocation>
</comment>
<dbReference type="InParanoid" id="A0A136J3C9"/>
<evidence type="ECO:0000256" key="6">
    <source>
        <dbReference type="ARBA" id="ARBA00022792"/>
    </source>
</evidence>
<evidence type="ECO:0000313" key="14">
    <source>
        <dbReference type="Proteomes" id="UP000070501"/>
    </source>
</evidence>
<name>A0A136J3C9_9PEZI</name>
<evidence type="ECO:0000256" key="12">
    <source>
        <dbReference type="SAM" id="MobiDB-lite"/>
    </source>
</evidence>
<dbReference type="InterPro" id="IPR021056">
    <property type="entry name" value="Mt_import_IM_translocase_Tim54"/>
</dbReference>
<keyword evidence="10" id="KW-0496">Mitochondrion</keyword>
<dbReference type="STRING" id="196109.A0A136J3C9"/>
<proteinExistence type="inferred from homology"/>
<evidence type="ECO:0000256" key="1">
    <source>
        <dbReference type="ARBA" id="ARBA00004434"/>
    </source>
</evidence>
<dbReference type="AlphaFoldDB" id="A0A136J3C9"/>
<feature type="compositionally biased region" description="Low complexity" evidence="12">
    <location>
        <begin position="230"/>
        <end position="267"/>
    </location>
</feature>
<keyword evidence="5" id="KW-0812">Transmembrane</keyword>
<evidence type="ECO:0000256" key="9">
    <source>
        <dbReference type="ARBA" id="ARBA00023010"/>
    </source>
</evidence>
<evidence type="ECO:0000256" key="11">
    <source>
        <dbReference type="ARBA" id="ARBA00023136"/>
    </source>
</evidence>
<evidence type="ECO:0000256" key="4">
    <source>
        <dbReference type="ARBA" id="ARBA00022448"/>
    </source>
</evidence>
<reference evidence="14" key="1">
    <citation type="submission" date="2016-02" db="EMBL/GenBank/DDBJ databases">
        <title>Draft genome sequence of Microdochium bolleyi, a fungal endophyte of beachgrass.</title>
        <authorList>
            <consortium name="DOE Joint Genome Institute"/>
            <person name="David A.S."/>
            <person name="May G."/>
            <person name="Haridas S."/>
            <person name="Lim J."/>
            <person name="Wang M."/>
            <person name="Labutti K."/>
            <person name="Lipzen A."/>
            <person name="Barry K."/>
            <person name="Grigoriev I.V."/>
        </authorList>
    </citation>
    <scope>NUCLEOTIDE SEQUENCE [LARGE SCALE GENOMIC DNA]</scope>
    <source>
        <strain evidence="14">J235TASD1</strain>
    </source>
</reference>
<dbReference type="OrthoDB" id="5598305at2759"/>
<feature type="compositionally biased region" description="Basic and acidic residues" evidence="12">
    <location>
        <begin position="292"/>
        <end position="315"/>
    </location>
</feature>
<keyword evidence="7" id="KW-0653">Protein transport</keyword>
<dbReference type="InterPro" id="IPR050187">
    <property type="entry name" value="Lipid_Phosphate_FormReg"/>
</dbReference>
<dbReference type="PANTHER" id="PTHR12358">
    <property type="entry name" value="SPHINGOSINE KINASE"/>
    <property type="match status" value="1"/>
</dbReference>
<feature type="compositionally biased region" description="Low complexity" evidence="12">
    <location>
        <begin position="11"/>
        <end position="23"/>
    </location>
</feature>
<keyword evidence="6" id="KW-0999">Mitochondrion inner membrane</keyword>
<dbReference type="GO" id="GO:0015031">
    <property type="term" value="P:protein transport"/>
    <property type="evidence" value="ECO:0007669"/>
    <property type="project" value="UniProtKB-KW"/>
</dbReference>
<sequence>MADSNPPPAAPEATGAAAAAPKPAATAPAAAVAPYKAPQPSPLRMMGIPGLPKKLPSRNWMIFWTVLGTFSAAVIYDKREKKRATAKWARAVSHLAREPIASPQQMPRKLTIYLESPPGDGLLPSQEHYIEYIKPVLAASGLDWEFVQGRKEGDIRAAVAERIRRTRDTDGLEKKQAAGQELTKDEIITLMRQKAGVPEHTGPKGDIVVGRHTWKEYMRGLHEGWLGPLTAPATPETETSQITSTGTPAASTSTTSTADPSKTAAAPKVVDINELKPDDSTDADSSKAATEAAEKAKKDKEEAEAEAEKAKKPERPPQPPPYNTTIDYPSSPLPMLIPAEFSPSAPVQCPHVLGFMRTPIRLWRFLNRRKLADDVGREVAAVCMGAAREWREEGEAPASGSASAGAGASTLAAPEYETALVEEESNWMKKIWKAGPKGGVYNGADEAAGQEKIWTEPIVADPRITMRMRRFQIQPEDEERARQVVVPEEEVEGWIKGSLRELYHWVVAPAEPNPRSAIDNDFS</sequence>
<dbReference type="FunCoup" id="A0A136J3C9">
    <property type="interactions" value="21"/>
</dbReference>
<keyword evidence="8" id="KW-1133">Transmembrane helix</keyword>
<organism evidence="13 14">
    <name type="scientific">Microdochium bolleyi</name>
    <dbReference type="NCBI Taxonomy" id="196109"/>
    <lineage>
        <taxon>Eukaryota</taxon>
        <taxon>Fungi</taxon>
        <taxon>Dikarya</taxon>
        <taxon>Ascomycota</taxon>
        <taxon>Pezizomycotina</taxon>
        <taxon>Sordariomycetes</taxon>
        <taxon>Xylariomycetidae</taxon>
        <taxon>Xylariales</taxon>
        <taxon>Microdochiaceae</taxon>
        <taxon>Microdochium</taxon>
    </lineage>
</organism>